<dbReference type="InterPro" id="IPR001138">
    <property type="entry name" value="Zn2Cys6_DnaBD"/>
</dbReference>
<evidence type="ECO:0000256" key="6">
    <source>
        <dbReference type="SAM" id="MobiDB-lite"/>
    </source>
</evidence>
<keyword evidence="2" id="KW-0805">Transcription regulation</keyword>
<keyword evidence="1" id="KW-0479">Metal-binding</keyword>
<dbReference type="PANTHER" id="PTHR31069">
    <property type="entry name" value="OLEATE-ACTIVATED TRANSCRIPTION FACTOR 1-RELATED"/>
    <property type="match status" value="1"/>
</dbReference>
<dbReference type="GO" id="GO:0003677">
    <property type="term" value="F:DNA binding"/>
    <property type="evidence" value="ECO:0007669"/>
    <property type="project" value="UniProtKB-KW"/>
</dbReference>
<dbReference type="GeneID" id="70247123"/>
<evidence type="ECO:0000313" key="9">
    <source>
        <dbReference type="Proteomes" id="UP001201262"/>
    </source>
</evidence>
<evidence type="ECO:0000256" key="3">
    <source>
        <dbReference type="ARBA" id="ARBA00023125"/>
    </source>
</evidence>
<keyword evidence="3" id="KW-0238">DNA-binding</keyword>
<dbReference type="EMBL" id="JAJTJA010000009">
    <property type="protein sequence ID" value="KAH8694320.1"/>
    <property type="molecule type" value="Genomic_DNA"/>
</dbReference>
<dbReference type="PRINTS" id="PR00755">
    <property type="entry name" value="AFLATOXINBRP"/>
</dbReference>
<dbReference type="InterPro" id="IPR013700">
    <property type="entry name" value="AflR"/>
</dbReference>
<dbReference type="PROSITE" id="PS00463">
    <property type="entry name" value="ZN2_CY6_FUNGAL_1"/>
    <property type="match status" value="1"/>
</dbReference>
<keyword evidence="5" id="KW-0539">Nucleus</keyword>
<gene>
    <name evidence="8" type="ORF">BGW36DRAFT_384743</name>
</gene>
<evidence type="ECO:0000313" key="8">
    <source>
        <dbReference type="EMBL" id="KAH8694320.1"/>
    </source>
</evidence>
<name>A0AAD4KKE3_9EURO</name>
<dbReference type="SUPFAM" id="SSF57701">
    <property type="entry name" value="Zn2/Cys6 DNA-binding domain"/>
    <property type="match status" value="1"/>
</dbReference>
<reference evidence="8" key="1">
    <citation type="submission" date="2021-12" db="EMBL/GenBank/DDBJ databases">
        <title>Convergent genome expansion in fungi linked to evolution of root-endophyte symbiosis.</title>
        <authorList>
            <consortium name="DOE Joint Genome Institute"/>
            <person name="Ke Y.-H."/>
            <person name="Bonito G."/>
            <person name="Liao H.-L."/>
            <person name="Looney B."/>
            <person name="Rojas-Flechas A."/>
            <person name="Nash J."/>
            <person name="Hameed K."/>
            <person name="Schadt C."/>
            <person name="Martin F."/>
            <person name="Crous P.W."/>
            <person name="Miettinen O."/>
            <person name="Magnuson J.K."/>
            <person name="Labbe J."/>
            <person name="Jacobson D."/>
            <person name="Doktycz M.J."/>
            <person name="Veneault-Fourrey C."/>
            <person name="Kuo A."/>
            <person name="Mondo S."/>
            <person name="Calhoun S."/>
            <person name="Riley R."/>
            <person name="Ohm R."/>
            <person name="LaButti K."/>
            <person name="Andreopoulos B."/>
            <person name="Pangilinan J."/>
            <person name="Nolan M."/>
            <person name="Tritt A."/>
            <person name="Clum A."/>
            <person name="Lipzen A."/>
            <person name="Daum C."/>
            <person name="Barry K."/>
            <person name="Grigoriev I.V."/>
            <person name="Vilgalys R."/>
        </authorList>
    </citation>
    <scope>NUCLEOTIDE SEQUENCE</scope>
    <source>
        <strain evidence="8">PMI_201</strain>
    </source>
</reference>
<evidence type="ECO:0000259" key="7">
    <source>
        <dbReference type="PROSITE" id="PS50048"/>
    </source>
</evidence>
<dbReference type="Gene3D" id="4.10.240.10">
    <property type="entry name" value="Zn(2)-C6 fungal-type DNA-binding domain"/>
    <property type="match status" value="1"/>
</dbReference>
<dbReference type="InterPro" id="IPR050675">
    <property type="entry name" value="OAF3"/>
</dbReference>
<dbReference type="CDD" id="cd00067">
    <property type="entry name" value="GAL4"/>
    <property type="match status" value="1"/>
</dbReference>
<comment type="caution">
    <text evidence="8">The sequence shown here is derived from an EMBL/GenBank/DDBJ whole genome shotgun (WGS) entry which is preliminary data.</text>
</comment>
<dbReference type="Pfam" id="PF08493">
    <property type="entry name" value="AflR"/>
    <property type="match status" value="1"/>
</dbReference>
<dbReference type="GO" id="GO:0000981">
    <property type="term" value="F:DNA-binding transcription factor activity, RNA polymerase II-specific"/>
    <property type="evidence" value="ECO:0007669"/>
    <property type="project" value="InterPro"/>
</dbReference>
<dbReference type="PANTHER" id="PTHR31069:SF31">
    <property type="entry name" value="MONODICTYPHENONE CLUSTER TRANSCRIPTION FACTOR-RELATED"/>
    <property type="match status" value="1"/>
</dbReference>
<dbReference type="GO" id="GO:0045122">
    <property type="term" value="P:aflatoxin biosynthetic process"/>
    <property type="evidence" value="ECO:0007669"/>
    <property type="project" value="InterPro"/>
</dbReference>
<accession>A0AAD4KKE3</accession>
<dbReference type="Pfam" id="PF00172">
    <property type="entry name" value="Zn_clus"/>
    <property type="match status" value="1"/>
</dbReference>
<dbReference type="PROSITE" id="PS50048">
    <property type="entry name" value="ZN2_CY6_FUNGAL_2"/>
    <property type="match status" value="1"/>
</dbReference>
<dbReference type="SMART" id="SM00066">
    <property type="entry name" value="GAL4"/>
    <property type="match status" value="1"/>
</dbReference>
<evidence type="ECO:0000256" key="5">
    <source>
        <dbReference type="ARBA" id="ARBA00023242"/>
    </source>
</evidence>
<keyword evidence="4" id="KW-0804">Transcription</keyword>
<protein>
    <recommendedName>
        <fullName evidence="7">Zn(2)-C6 fungal-type domain-containing protein</fullName>
    </recommendedName>
</protein>
<dbReference type="AlphaFoldDB" id="A0AAD4KKE3"/>
<feature type="compositionally biased region" description="Polar residues" evidence="6">
    <location>
        <begin position="147"/>
        <end position="163"/>
    </location>
</feature>
<evidence type="ECO:0000256" key="1">
    <source>
        <dbReference type="ARBA" id="ARBA00022723"/>
    </source>
</evidence>
<evidence type="ECO:0000256" key="4">
    <source>
        <dbReference type="ARBA" id="ARBA00023163"/>
    </source>
</evidence>
<keyword evidence="9" id="KW-1185">Reference proteome</keyword>
<feature type="domain" description="Zn(2)-C6 fungal-type" evidence="7">
    <location>
        <begin position="6"/>
        <end position="36"/>
    </location>
</feature>
<dbReference type="RefSeq" id="XP_046069990.1">
    <property type="nucleotide sequence ID" value="XM_046216836.1"/>
</dbReference>
<dbReference type="Proteomes" id="UP001201262">
    <property type="component" value="Unassembled WGS sequence"/>
</dbReference>
<organism evidence="8 9">
    <name type="scientific">Talaromyces proteolyticus</name>
    <dbReference type="NCBI Taxonomy" id="1131652"/>
    <lineage>
        <taxon>Eukaryota</taxon>
        <taxon>Fungi</taxon>
        <taxon>Dikarya</taxon>
        <taxon>Ascomycota</taxon>
        <taxon>Pezizomycotina</taxon>
        <taxon>Eurotiomycetes</taxon>
        <taxon>Eurotiomycetidae</taxon>
        <taxon>Eurotiales</taxon>
        <taxon>Trichocomaceae</taxon>
        <taxon>Talaromyces</taxon>
        <taxon>Talaromyces sect. Bacilispori</taxon>
    </lineage>
</organism>
<proteinExistence type="predicted"/>
<dbReference type="GO" id="GO:0005634">
    <property type="term" value="C:nucleus"/>
    <property type="evidence" value="ECO:0007669"/>
    <property type="project" value="InterPro"/>
</dbReference>
<sequence length="404" mass="44293">MHLRTACDPCSKAKVRCDKTHPSCGRCLQMKLHCCYSASRKHGEQLWRKRISQKRHKTAGRVALPLATIEATTTSTATVPPVQGVTWDESLLTLTPTQLTGNQDWNSPLENYGQQEPTALLPSWLAGDGLGTDMDIGNCANWDMTNLAPTASPQNNNLSTQGPSRGDATSEESRSAGTQNIISSATTNSTHDCEARAISILSSLQHGELCEGLTTCSTDPTRVFADLDFTPGFDRVLAVNKAALSDWASLMKCSCAQCPHLTLLYMSILCKILFWYRIAAMEKVPSALADVKESHSTPSSGDNTMEHSSGERSMFEKFGVEPTTVQVGVLNLDPEDQASLRRVLLLRDLRRTEKAIHELMEVDRKVIEEKADESVRGIVKVSLAGIPQISKQLQDVIQVVKEIQ</sequence>
<feature type="region of interest" description="Disordered" evidence="6">
    <location>
        <begin position="147"/>
        <end position="176"/>
    </location>
</feature>
<evidence type="ECO:0000256" key="2">
    <source>
        <dbReference type="ARBA" id="ARBA00023015"/>
    </source>
</evidence>
<dbReference type="InterPro" id="IPR036864">
    <property type="entry name" value="Zn2-C6_fun-type_DNA-bd_sf"/>
</dbReference>
<dbReference type="GO" id="GO:0008270">
    <property type="term" value="F:zinc ion binding"/>
    <property type="evidence" value="ECO:0007669"/>
    <property type="project" value="InterPro"/>
</dbReference>